<dbReference type="PROSITE" id="PS00742">
    <property type="entry name" value="PEP_ENZYMES_2"/>
    <property type="match status" value="1"/>
</dbReference>
<evidence type="ECO:0000256" key="7">
    <source>
        <dbReference type="ARBA" id="ARBA00016544"/>
    </source>
</evidence>
<comment type="similarity">
    <text evidence="5 17">Belongs to the PEP-utilizing enzyme family.</text>
</comment>
<evidence type="ECO:0000259" key="20">
    <source>
        <dbReference type="Pfam" id="PF05524"/>
    </source>
</evidence>
<dbReference type="Pfam" id="PF00391">
    <property type="entry name" value="PEP-utilizers"/>
    <property type="match status" value="1"/>
</dbReference>
<keyword evidence="13 17" id="KW-0479">Metal-binding</keyword>
<evidence type="ECO:0000313" key="21">
    <source>
        <dbReference type="EMBL" id="UXY15294.1"/>
    </source>
</evidence>
<dbReference type="PRINTS" id="PR01736">
    <property type="entry name" value="PHPHTRNFRASE"/>
</dbReference>
<feature type="domain" description="Phosphotransferase system enzyme I N-terminal" evidence="20">
    <location>
        <begin position="6"/>
        <end position="129"/>
    </location>
</feature>
<sequence>MGITLHGIGIGGGVAIGHAHVISHNEIEIAHYNIAEDDVPQEVARFDAAIRLARQELETLWGSIPENAPAELGAFLSLHIMLLNDHALNSEPHLIIETQQCNAEWALKQQLDILLAQFDEIEEEYLRERRADVIQVTDRIFKALAGHHVPPPPPLRPDTILVAHDLSPADMVLFKDTDYAAFVTDVGGPTSHTAILARSLDLPAVLALRHAQALIREEELLIVDGVNGVVIVDPDERVLVEYRARQREWQASQRALQDIRDARPITRDGTEIELFANIELPGDTEQALANGANGVGLFRSEFLFLRDEDDLPTEDEQFEAYKQVAEAMHGQPVIIRTIDLGKDKIPKWQEESDAPNPALGLTGIRLCMAETQLFRTQLRALLRASAYGKIKLLVPMLTHVNEVRQTRRHLEEIKDQLRGEGIAFDDGIELGGMIEVPAAALAVASFLKQLDFISIGTNDLIQYTLAVDRNDDSVSYLYDPLHPAVAQLLHHVIRTADALGKPVSMCGEMAGDPQLTLLLLALGLRRFSMLPAQLLKVKRRILDADLTQLRGALSGLLAAEDADAVRALLAEIAVLKPAAA</sequence>
<protein>
    <recommendedName>
        <fullName evidence="7 17">Phosphoenolpyruvate-protein phosphotransferase</fullName>
        <ecNumber evidence="6 17">2.7.3.9</ecNumber>
    </recommendedName>
    <alternativeName>
        <fullName evidence="16 17">Phosphotransferase system, enzyme I</fullName>
    </alternativeName>
</protein>
<evidence type="ECO:0000256" key="5">
    <source>
        <dbReference type="ARBA" id="ARBA00007837"/>
    </source>
</evidence>
<dbReference type="InterPro" id="IPR015813">
    <property type="entry name" value="Pyrv/PenolPyrv_kinase-like_dom"/>
</dbReference>
<comment type="catalytic activity">
    <reaction evidence="1 17">
        <text>L-histidyl-[protein] + phosphoenolpyruvate = N(pros)-phospho-L-histidyl-[protein] + pyruvate</text>
        <dbReference type="Rhea" id="RHEA:23880"/>
        <dbReference type="Rhea" id="RHEA-COMP:9745"/>
        <dbReference type="Rhea" id="RHEA-COMP:9746"/>
        <dbReference type="ChEBI" id="CHEBI:15361"/>
        <dbReference type="ChEBI" id="CHEBI:29979"/>
        <dbReference type="ChEBI" id="CHEBI:58702"/>
        <dbReference type="ChEBI" id="CHEBI:64837"/>
        <dbReference type="EC" id="2.7.3.9"/>
    </reaction>
</comment>
<evidence type="ECO:0000256" key="17">
    <source>
        <dbReference type="PIRNR" id="PIRNR000732"/>
    </source>
</evidence>
<dbReference type="InterPro" id="IPR050499">
    <property type="entry name" value="PEP-utilizing_PTS_enzyme"/>
</dbReference>
<comment type="cofactor">
    <cofactor evidence="2 17">
        <name>Mg(2+)</name>
        <dbReference type="ChEBI" id="CHEBI:18420"/>
    </cofactor>
</comment>
<dbReference type="PIRSF" id="PIRSF000732">
    <property type="entry name" value="PTS_enzyme_I"/>
    <property type="match status" value="1"/>
</dbReference>
<evidence type="ECO:0000256" key="8">
    <source>
        <dbReference type="ARBA" id="ARBA00022448"/>
    </source>
</evidence>
<keyword evidence="11 17" id="KW-0808">Transferase</keyword>
<dbReference type="Pfam" id="PF02896">
    <property type="entry name" value="PEP-utilizers_C"/>
    <property type="match status" value="1"/>
</dbReference>
<feature type="domain" description="PEP-utilising enzyme mobile" evidence="18">
    <location>
        <begin position="156"/>
        <end position="228"/>
    </location>
</feature>
<dbReference type="InterPro" id="IPR008731">
    <property type="entry name" value="PTS_EIN"/>
</dbReference>
<accession>A0ABY6DLN7</accession>
<dbReference type="InterPro" id="IPR006318">
    <property type="entry name" value="PTS_EI-like"/>
</dbReference>
<dbReference type="Gene3D" id="1.10.274.10">
    <property type="entry name" value="PtsI, HPr-binding domain"/>
    <property type="match status" value="1"/>
</dbReference>
<dbReference type="SUPFAM" id="SSF51621">
    <property type="entry name" value="Phosphoenolpyruvate/pyruvate domain"/>
    <property type="match status" value="1"/>
</dbReference>
<dbReference type="InterPro" id="IPR000121">
    <property type="entry name" value="PEP_util_C"/>
</dbReference>
<dbReference type="InterPro" id="IPR036618">
    <property type="entry name" value="PtsI_HPr-bd_sf"/>
</dbReference>
<keyword evidence="22" id="KW-1185">Reference proteome</keyword>
<reference evidence="21" key="1">
    <citation type="submission" date="2022-10" db="EMBL/GenBank/DDBJ databases">
        <title>Chitiniphilus purpureus sp. nov., a novel chitin-degrading bacterium isolated from crawfish pond sediment.</title>
        <authorList>
            <person name="Li K."/>
        </authorList>
    </citation>
    <scope>NUCLEOTIDE SEQUENCE</scope>
    <source>
        <strain evidence="21">CD1</strain>
    </source>
</reference>
<feature type="domain" description="PEP-utilising enzyme C-terminal" evidence="19">
    <location>
        <begin position="256"/>
        <end position="544"/>
    </location>
</feature>
<dbReference type="InterPro" id="IPR008279">
    <property type="entry name" value="PEP-util_enz_mobile_dom"/>
</dbReference>
<dbReference type="InterPro" id="IPR018274">
    <property type="entry name" value="PEP_util_AS"/>
</dbReference>
<dbReference type="Proteomes" id="UP001061302">
    <property type="component" value="Chromosome"/>
</dbReference>
<dbReference type="InterPro" id="IPR040442">
    <property type="entry name" value="Pyrv_kinase-like_dom_sf"/>
</dbReference>
<evidence type="ECO:0000259" key="19">
    <source>
        <dbReference type="Pfam" id="PF02896"/>
    </source>
</evidence>
<evidence type="ECO:0000256" key="1">
    <source>
        <dbReference type="ARBA" id="ARBA00000683"/>
    </source>
</evidence>
<evidence type="ECO:0000256" key="9">
    <source>
        <dbReference type="ARBA" id="ARBA00022490"/>
    </source>
</evidence>
<keyword evidence="10 17" id="KW-0762">Sugar transport</keyword>
<comment type="subcellular location">
    <subcellularLocation>
        <location evidence="4 17">Cytoplasm</location>
    </subcellularLocation>
</comment>
<dbReference type="NCBIfam" id="TIGR01417">
    <property type="entry name" value="PTS_I_fam"/>
    <property type="match status" value="1"/>
</dbReference>
<evidence type="ECO:0000256" key="10">
    <source>
        <dbReference type="ARBA" id="ARBA00022597"/>
    </source>
</evidence>
<dbReference type="InterPro" id="IPR024692">
    <property type="entry name" value="PTS_EI"/>
</dbReference>
<evidence type="ECO:0000256" key="6">
    <source>
        <dbReference type="ARBA" id="ARBA00012232"/>
    </source>
</evidence>
<evidence type="ECO:0000256" key="3">
    <source>
        <dbReference type="ARBA" id="ARBA00002728"/>
    </source>
</evidence>
<name>A0ABY6DLN7_9NEIS</name>
<dbReference type="InterPro" id="IPR023151">
    <property type="entry name" value="PEP_util_CS"/>
</dbReference>
<dbReference type="EMBL" id="CP106753">
    <property type="protein sequence ID" value="UXY15294.1"/>
    <property type="molecule type" value="Genomic_DNA"/>
</dbReference>
<keyword evidence="15 17" id="KW-0460">Magnesium</keyword>
<keyword evidence="14 17" id="KW-0418">Kinase</keyword>
<evidence type="ECO:0000256" key="14">
    <source>
        <dbReference type="ARBA" id="ARBA00022777"/>
    </source>
</evidence>
<evidence type="ECO:0000256" key="13">
    <source>
        <dbReference type="ARBA" id="ARBA00022723"/>
    </source>
</evidence>
<evidence type="ECO:0000256" key="11">
    <source>
        <dbReference type="ARBA" id="ARBA00022679"/>
    </source>
</evidence>
<evidence type="ECO:0000259" key="18">
    <source>
        <dbReference type="Pfam" id="PF00391"/>
    </source>
</evidence>
<dbReference type="PANTHER" id="PTHR46244:SF3">
    <property type="entry name" value="PHOSPHOENOLPYRUVATE-PROTEIN PHOSPHOTRANSFERASE"/>
    <property type="match status" value="1"/>
</dbReference>
<dbReference type="InterPro" id="IPR036637">
    <property type="entry name" value="Phosphohistidine_dom_sf"/>
</dbReference>
<comment type="function">
    <text evidence="3 17">General (non sugar-specific) component of the phosphoenolpyruvate-dependent sugar phosphotransferase system (sugar PTS). This major carbohydrate active-transport system catalyzes the phosphorylation of incoming sugar substrates concomitantly with their translocation across the cell membrane. Enzyme I transfers the phosphoryl group from phosphoenolpyruvate (PEP) to the phosphoryl carrier protein (HPr).</text>
</comment>
<evidence type="ECO:0000256" key="12">
    <source>
        <dbReference type="ARBA" id="ARBA00022683"/>
    </source>
</evidence>
<evidence type="ECO:0000256" key="2">
    <source>
        <dbReference type="ARBA" id="ARBA00001946"/>
    </source>
</evidence>
<dbReference type="Gene3D" id="3.50.30.10">
    <property type="entry name" value="Phosphohistidine domain"/>
    <property type="match status" value="1"/>
</dbReference>
<dbReference type="SUPFAM" id="SSF52009">
    <property type="entry name" value="Phosphohistidine domain"/>
    <property type="match status" value="1"/>
</dbReference>
<evidence type="ECO:0000256" key="15">
    <source>
        <dbReference type="ARBA" id="ARBA00022842"/>
    </source>
</evidence>
<evidence type="ECO:0000256" key="4">
    <source>
        <dbReference type="ARBA" id="ARBA00004496"/>
    </source>
</evidence>
<dbReference type="GO" id="GO:0008965">
    <property type="term" value="F:phosphoenolpyruvate-protein phosphotransferase activity"/>
    <property type="evidence" value="ECO:0007669"/>
    <property type="project" value="UniProtKB-EC"/>
</dbReference>
<dbReference type="PANTHER" id="PTHR46244">
    <property type="entry name" value="PHOSPHOENOLPYRUVATE-PROTEIN PHOSPHOTRANSFERASE"/>
    <property type="match status" value="1"/>
</dbReference>
<dbReference type="PROSITE" id="PS00370">
    <property type="entry name" value="PEP_ENZYMES_PHOS_SITE"/>
    <property type="match status" value="1"/>
</dbReference>
<evidence type="ECO:0000313" key="22">
    <source>
        <dbReference type="Proteomes" id="UP001061302"/>
    </source>
</evidence>
<dbReference type="Pfam" id="PF05524">
    <property type="entry name" value="PEP-utilisers_N"/>
    <property type="match status" value="1"/>
</dbReference>
<dbReference type="Gene3D" id="3.20.20.60">
    <property type="entry name" value="Phosphoenolpyruvate-binding domains"/>
    <property type="match status" value="1"/>
</dbReference>
<organism evidence="21 22">
    <name type="scientific">Chitiniphilus purpureus</name>
    <dbReference type="NCBI Taxonomy" id="2981137"/>
    <lineage>
        <taxon>Bacteria</taxon>
        <taxon>Pseudomonadati</taxon>
        <taxon>Pseudomonadota</taxon>
        <taxon>Betaproteobacteria</taxon>
        <taxon>Neisseriales</taxon>
        <taxon>Chitinibacteraceae</taxon>
        <taxon>Chitiniphilus</taxon>
    </lineage>
</organism>
<keyword evidence="8 17" id="KW-0813">Transport</keyword>
<keyword evidence="9 17" id="KW-0963">Cytoplasm</keyword>
<evidence type="ECO:0000256" key="16">
    <source>
        <dbReference type="ARBA" id="ARBA00033235"/>
    </source>
</evidence>
<keyword evidence="12 17" id="KW-0598">Phosphotransferase system</keyword>
<proteinExistence type="inferred from homology"/>
<dbReference type="SUPFAM" id="SSF47831">
    <property type="entry name" value="Enzyme I of the PEP:sugar phosphotransferase system HPr-binding (sub)domain"/>
    <property type="match status" value="1"/>
</dbReference>
<dbReference type="RefSeq" id="WP_263124699.1">
    <property type="nucleotide sequence ID" value="NZ_CP106753.1"/>
</dbReference>
<gene>
    <name evidence="21" type="primary">ptsP</name>
    <name evidence="21" type="ORF">N8I74_18575</name>
</gene>
<dbReference type="EC" id="2.7.3.9" evidence="6 17"/>